<keyword evidence="3" id="KW-1185">Reference proteome</keyword>
<dbReference type="Proteomes" id="UP000271974">
    <property type="component" value="Unassembled WGS sequence"/>
</dbReference>
<sequence>MFFGGMDERRVDAGDKEGDEKENKSSVTSEDNEAEDGKSDGGATSGSEGATSGNRGGNSSTPGGSRSSTHNERGSSAATGNSDLMSRFYARLQELTETKEDDDRANHNGDAATRNKDRMRIKTALRRLLNSRLFPDKAKDNKESPGKLTYPDDGSSIAFTPGTATPLTLGSRSNTFSLHSRQHLEDGNSKPVTRGKVVFVGDSSHLTASSTDSPEGKELALTHGDGSQPYEK</sequence>
<feature type="region of interest" description="Disordered" evidence="1">
    <location>
        <begin position="132"/>
        <end position="173"/>
    </location>
</feature>
<dbReference type="EMBL" id="RQTK01000335">
    <property type="protein sequence ID" value="RUS81496.1"/>
    <property type="molecule type" value="Genomic_DNA"/>
</dbReference>
<feature type="compositionally biased region" description="Basic and acidic residues" evidence="1">
    <location>
        <begin position="134"/>
        <end position="145"/>
    </location>
</feature>
<feature type="compositionally biased region" description="Low complexity" evidence="1">
    <location>
        <begin position="41"/>
        <end position="53"/>
    </location>
</feature>
<feature type="compositionally biased region" description="Basic and acidic residues" evidence="1">
    <location>
        <begin position="1"/>
        <end position="24"/>
    </location>
</feature>
<comment type="caution">
    <text evidence="2">The sequence shown here is derived from an EMBL/GenBank/DDBJ whole genome shotgun (WGS) entry which is preliminary data.</text>
</comment>
<dbReference type="OrthoDB" id="6162611at2759"/>
<evidence type="ECO:0000256" key="1">
    <source>
        <dbReference type="SAM" id="MobiDB-lite"/>
    </source>
</evidence>
<feature type="compositionally biased region" description="Polar residues" evidence="1">
    <location>
        <begin position="162"/>
        <end position="173"/>
    </location>
</feature>
<feature type="region of interest" description="Disordered" evidence="1">
    <location>
        <begin position="1"/>
        <end position="119"/>
    </location>
</feature>
<feature type="compositionally biased region" description="Basic and acidic residues" evidence="1">
    <location>
        <begin position="94"/>
        <end position="119"/>
    </location>
</feature>
<dbReference type="AlphaFoldDB" id="A0A433TIZ5"/>
<feature type="compositionally biased region" description="Polar residues" evidence="1">
    <location>
        <begin position="57"/>
        <end position="84"/>
    </location>
</feature>
<protein>
    <submittedName>
        <fullName evidence="2">Uncharacterized protein</fullName>
    </submittedName>
</protein>
<proteinExistence type="predicted"/>
<organism evidence="2 3">
    <name type="scientific">Elysia chlorotica</name>
    <name type="common">Eastern emerald elysia</name>
    <name type="synonym">Sea slug</name>
    <dbReference type="NCBI Taxonomy" id="188477"/>
    <lineage>
        <taxon>Eukaryota</taxon>
        <taxon>Metazoa</taxon>
        <taxon>Spiralia</taxon>
        <taxon>Lophotrochozoa</taxon>
        <taxon>Mollusca</taxon>
        <taxon>Gastropoda</taxon>
        <taxon>Heterobranchia</taxon>
        <taxon>Euthyneura</taxon>
        <taxon>Panpulmonata</taxon>
        <taxon>Sacoglossa</taxon>
        <taxon>Placobranchoidea</taxon>
        <taxon>Plakobranchidae</taxon>
        <taxon>Elysia</taxon>
    </lineage>
</organism>
<accession>A0A433TIZ5</accession>
<gene>
    <name evidence="2" type="ORF">EGW08_010752</name>
</gene>
<evidence type="ECO:0000313" key="2">
    <source>
        <dbReference type="EMBL" id="RUS81496.1"/>
    </source>
</evidence>
<feature type="non-terminal residue" evidence="2">
    <location>
        <position position="232"/>
    </location>
</feature>
<evidence type="ECO:0000313" key="3">
    <source>
        <dbReference type="Proteomes" id="UP000271974"/>
    </source>
</evidence>
<feature type="region of interest" description="Disordered" evidence="1">
    <location>
        <begin position="205"/>
        <end position="232"/>
    </location>
</feature>
<reference evidence="2 3" key="1">
    <citation type="submission" date="2019-01" db="EMBL/GenBank/DDBJ databases">
        <title>A draft genome assembly of the solar-powered sea slug Elysia chlorotica.</title>
        <authorList>
            <person name="Cai H."/>
            <person name="Li Q."/>
            <person name="Fang X."/>
            <person name="Li J."/>
            <person name="Curtis N.E."/>
            <person name="Altenburger A."/>
            <person name="Shibata T."/>
            <person name="Feng M."/>
            <person name="Maeda T."/>
            <person name="Schwartz J.A."/>
            <person name="Shigenobu S."/>
            <person name="Lundholm N."/>
            <person name="Nishiyama T."/>
            <person name="Yang H."/>
            <person name="Hasebe M."/>
            <person name="Li S."/>
            <person name="Pierce S.K."/>
            <person name="Wang J."/>
        </authorList>
    </citation>
    <scope>NUCLEOTIDE SEQUENCE [LARGE SCALE GENOMIC DNA]</scope>
    <source>
        <strain evidence="2">EC2010</strain>
        <tissue evidence="2">Whole organism of an adult</tissue>
    </source>
</reference>
<name>A0A433TIZ5_ELYCH</name>